<keyword evidence="2" id="KW-1185">Reference proteome</keyword>
<dbReference type="Proteomes" id="UP000828390">
    <property type="component" value="Unassembled WGS sequence"/>
</dbReference>
<evidence type="ECO:0000313" key="2">
    <source>
        <dbReference type="Proteomes" id="UP000828390"/>
    </source>
</evidence>
<reference evidence="1" key="1">
    <citation type="journal article" date="2019" name="bioRxiv">
        <title>The Genome of the Zebra Mussel, Dreissena polymorpha: A Resource for Invasive Species Research.</title>
        <authorList>
            <person name="McCartney M.A."/>
            <person name="Auch B."/>
            <person name="Kono T."/>
            <person name="Mallez S."/>
            <person name="Zhang Y."/>
            <person name="Obille A."/>
            <person name="Becker A."/>
            <person name="Abrahante J.E."/>
            <person name="Garbe J."/>
            <person name="Badalamenti J.P."/>
            <person name="Herman A."/>
            <person name="Mangelson H."/>
            <person name="Liachko I."/>
            <person name="Sullivan S."/>
            <person name="Sone E.D."/>
            <person name="Koren S."/>
            <person name="Silverstein K.A.T."/>
            <person name="Beckman K.B."/>
            <person name="Gohl D.M."/>
        </authorList>
    </citation>
    <scope>NUCLEOTIDE SEQUENCE</scope>
    <source>
        <strain evidence="1">Duluth1</strain>
        <tissue evidence="1">Whole animal</tissue>
    </source>
</reference>
<gene>
    <name evidence="1" type="ORF">DPMN_174736</name>
</gene>
<protein>
    <submittedName>
        <fullName evidence="1">Uncharacterized protein</fullName>
    </submittedName>
</protein>
<name>A0A9D4II38_DREPO</name>
<evidence type="ECO:0000313" key="1">
    <source>
        <dbReference type="EMBL" id="KAH3773377.1"/>
    </source>
</evidence>
<organism evidence="1 2">
    <name type="scientific">Dreissena polymorpha</name>
    <name type="common">Zebra mussel</name>
    <name type="synonym">Mytilus polymorpha</name>
    <dbReference type="NCBI Taxonomy" id="45954"/>
    <lineage>
        <taxon>Eukaryota</taxon>
        <taxon>Metazoa</taxon>
        <taxon>Spiralia</taxon>
        <taxon>Lophotrochozoa</taxon>
        <taxon>Mollusca</taxon>
        <taxon>Bivalvia</taxon>
        <taxon>Autobranchia</taxon>
        <taxon>Heteroconchia</taxon>
        <taxon>Euheterodonta</taxon>
        <taxon>Imparidentia</taxon>
        <taxon>Neoheterodontei</taxon>
        <taxon>Myida</taxon>
        <taxon>Dreissenoidea</taxon>
        <taxon>Dreissenidae</taxon>
        <taxon>Dreissena</taxon>
    </lineage>
</organism>
<comment type="caution">
    <text evidence="1">The sequence shown here is derived from an EMBL/GenBank/DDBJ whole genome shotgun (WGS) entry which is preliminary data.</text>
</comment>
<reference evidence="1" key="2">
    <citation type="submission" date="2020-11" db="EMBL/GenBank/DDBJ databases">
        <authorList>
            <person name="McCartney M.A."/>
            <person name="Auch B."/>
            <person name="Kono T."/>
            <person name="Mallez S."/>
            <person name="Becker A."/>
            <person name="Gohl D.M."/>
            <person name="Silverstein K.A.T."/>
            <person name="Koren S."/>
            <person name="Bechman K.B."/>
            <person name="Herman A."/>
            <person name="Abrahante J.E."/>
            <person name="Garbe J."/>
        </authorList>
    </citation>
    <scope>NUCLEOTIDE SEQUENCE</scope>
    <source>
        <strain evidence="1">Duluth1</strain>
        <tissue evidence="1">Whole animal</tissue>
    </source>
</reference>
<sequence>MRCQGYSSILPQDAVSEVFVNTATSCGVRAIRQYYRKMRCQRFSSIQPHDAVSELFVNTFT</sequence>
<accession>A0A9D4II38</accession>
<dbReference type="AlphaFoldDB" id="A0A9D4II38"/>
<dbReference type="EMBL" id="JAIWYP010000009">
    <property type="protein sequence ID" value="KAH3773377.1"/>
    <property type="molecule type" value="Genomic_DNA"/>
</dbReference>
<proteinExistence type="predicted"/>